<evidence type="ECO:0000256" key="1">
    <source>
        <dbReference type="RuleBase" id="RU363133"/>
    </source>
</evidence>
<dbReference type="GeneTree" id="ENSGT00390000011127"/>
<dbReference type="OrthoDB" id="9893660at2759"/>
<dbReference type="GO" id="GO:0008083">
    <property type="term" value="F:growth factor activity"/>
    <property type="evidence" value="ECO:0007669"/>
    <property type="project" value="UniProtKB-KW"/>
</dbReference>
<comment type="similarity">
    <text evidence="1">Belongs to the IL-6 superfamily.</text>
</comment>
<evidence type="ECO:0000313" key="3">
    <source>
        <dbReference type="Proteomes" id="UP000261660"/>
    </source>
</evidence>
<dbReference type="Gene3D" id="1.20.1250.10">
    <property type="match status" value="1"/>
</dbReference>
<keyword evidence="3" id="KW-1185">Reference proteome</keyword>
<comment type="subcellular location">
    <subcellularLocation>
        <location evidence="1">Secreted</location>
    </subcellularLocation>
</comment>
<dbReference type="GO" id="GO:0005143">
    <property type="term" value="F:interleukin-12 receptor binding"/>
    <property type="evidence" value="ECO:0007669"/>
    <property type="project" value="InterPro"/>
</dbReference>
<protein>
    <recommendedName>
        <fullName evidence="1">Interleukin-12 subunit alpha</fullName>
        <shortName evidence="1">IL-12A</shortName>
    </recommendedName>
</protein>
<dbReference type="Pfam" id="PF03039">
    <property type="entry name" value="IL12"/>
    <property type="match status" value="1"/>
</dbReference>
<dbReference type="SUPFAM" id="SSF47266">
    <property type="entry name" value="4-helical cytokines"/>
    <property type="match status" value="1"/>
</dbReference>
<dbReference type="AlphaFoldDB" id="A0A3Q3G9Y0"/>
<proteinExistence type="inferred from homology"/>
<dbReference type="InterPro" id="IPR009079">
    <property type="entry name" value="4_helix_cytokine-like_core"/>
</dbReference>
<name>A0A3Q3G9Y0_9LABR</name>
<evidence type="ECO:0000313" key="2">
    <source>
        <dbReference type="Ensembl" id="ENSLBEP00000027778.1"/>
    </source>
</evidence>
<organism evidence="2 3">
    <name type="scientific">Labrus bergylta</name>
    <name type="common">ballan wrasse</name>
    <dbReference type="NCBI Taxonomy" id="56723"/>
    <lineage>
        <taxon>Eukaryota</taxon>
        <taxon>Metazoa</taxon>
        <taxon>Chordata</taxon>
        <taxon>Craniata</taxon>
        <taxon>Vertebrata</taxon>
        <taxon>Euteleostomi</taxon>
        <taxon>Actinopterygii</taxon>
        <taxon>Neopterygii</taxon>
        <taxon>Teleostei</taxon>
        <taxon>Neoteleostei</taxon>
        <taxon>Acanthomorphata</taxon>
        <taxon>Eupercaria</taxon>
        <taxon>Labriformes</taxon>
        <taxon>Labridae</taxon>
        <taxon>Labrus</taxon>
    </lineage>
</organism>
<dbReference type="GO" id="GO:0005615">
    <property type="term" value="C:extracellular space"/>
    <property type="evidence" value="ECO:0007669"/>
    <property type="project" value="UniProtKB-KW"/>
</dbReference>
<reference evidence="2" key="2">
    <citation type="submission" date="2025-09" db="UniProtKB">
        <authorList>
            <consortium name="Ensembl"/>
        </authorList>
    </citation>
    <scope>IDENTIFICATION</scope>
</reference>
<dbReference type="Ensembl" id="ENSLBET00000029103.1">
    <property type="protein sequence ID" value="ENSLBEP00000027778.1"/>
    <property type="gene ID" value="ENSLBEG00000021050.1"/>
</dbReference>
<dbReference type="InterPro" id="IPR004281">
    <property type="entry name" value="IL-12_alpha"/>
</dbReference>
<accession>A0A3Q3G9Y0</accession>
<gene>
    <name evidence="1" type="primary">IL12A</name>
</gene>
<dbReference type="GO" id="GO:0005125">
    <property type="term" value="F:cytokine activity"/>
    <property type="evidence" value="ECO:0007669"/>
    <property type="project" value="UniProtKB-KW"/>
</dbReference>
<keyword evidence="1" id="KW-0964">Secreted</keyword>
<dbReference type="GO" id="GO:0006955">
    <property type="term" value="P:immune response"/>
    <property type="evidence" value="ECO:0007669"/>
    <property type="project" value="InterPro"/>
</dbReference>
<keyword evidence="1" id="KW-1015">Disulfide bond</keyword>
<keyword evidence="1" id="KW-0202">Cytokine</keyword>
<sequence>MFEFSQSHQRKSSVLSKMACFKLYFSPSLLLLVLACPLWQVSQSVPVMSQGPLTDSCVFYAQTLLQNITETLTQKNLFSGMDCSQQSVEMNTETSTATVCTPTESTCSGSVKSEFNRELCLTNINEDLHHYYKFLSAQPDPDNLLGQSVLLSLRELMENCFQRSLPSVLASVERTEESFEKRLSLCKVLKGFYVRTITINRVISYIHSGELTQ</sequence>
<dbReference type="Proteomes" id="UP000261660">
    <property type="component" value="Unplaced"/>
</dbReference>
<comment type="subunit">
    <text evidence="1">Heterodimer with IL12B; disulfide-linked. The heterodimer is known as interleukin IL-12.</text>
</comment>
<reference evidence="2" key="1">
    <citation type="submission" date="2025-08" db="UniProtKB">
        <authorList>
            <consortium name="Ensembl"/>
        </authorList>
    </citation>
    <scope>IDENTIFICATION</scope>
</reference>
<keyword evidence="1" id="KW-0339">Growth factor</keyword>